<proteinExistence type="predicted"/>
<feature type="chain" id="PRO_5046472981" description="ABC transporter periplasmic binding protein yphF" evidence="1">
    <location>
        <begin position="23"/>
        <end position="242"/>
    </location>
</feature>
<sequence>MKRFTIYSTVAIMFLLSGCMLPNEQRVENQVPYADQMASVQAAVDQFQEATGVLPIKTFDESTNLYQRYVIDFRQLIPTYMQDAPGSSFENGGVYQYVLVNVEEEPEVKVIDVRIMNEINTLTQRINEYRREHTYAPIKESLDYDLFTLDFEALGYKEEPYIDSPYNQTRLPLLYTNSGDIMIDYRVDLIELQSEMDGSFATETDLRSYLYEEAPFVPVFSVPYTYSEDNGIQYDTKFYENE</sequence>
<dbReference type="PROSITE" id="PS51257">
    <property type="entry name" value="PROKAR_LIPOPROTEIN"/>
    <property type="match status" value="1"/>
</dbReference>
<dbReference type="Proteomes" id="UP001341820">
    <property type="component" value="Unassembled WGS sequence"/>
</dbReference>
<name>A0ABU6NK23_9BACI</name>
<reference evidence="2 3" key="1">
    <citation type="submission" date="2023-03" db="EMBL/GenBank/DDBJ databases">
        <title>Bacillus Genome Sequencing.</title>
        <authorList>
            <person name="Dunlap C."/>
        </authorList>
    </citation>
    <scope>NUCLEOTIDE SEQUENCE [LARGE SCALE GENOMIC DNA]</scope>
    <source>
        <strain evidence="2 3">B-4107</strain>
    </source>
</reference>
<keyword evidence="3" id="KW-1185">Reference proteome</keyword>
<evidence type="ECO:0008006" key="4">
    <source>
        <dbReference type="Google" id="ProtNLM"/>
    </source>
</evidence>
<gene>
    <name evidence="2" type="ORF">P5F74_02940</name>
</gene>
<evidence type="ECO:0000313" key="3">
    <source>
        <dbReference type="Proteomes" id="UP001341820"/>
    </source>
</evidence>
<organism evidence="2 3">
    <name type="scientific">Shouchella miscanthi</name>
    <dbReference type="NCBI Taxonomy" id="2598861"/>
    <lineage>
        <taxon>Bacteria</taxon>
        <taxon>Bacillati</taxon>
        <taxon>Bacillota</taxon>
        <taxon>Bacilli</taxon>
        <taxon>Bacillales</taxon>
        <taxon>Bacillaceae</taxon>
        <taxon>Shouchella</taxon>
    </lineage>
</organism>
<keyword evidence="1" id="KW-0732">Signal</keyword>
<protein>
    <recommendedName>
        <fullName evidence="4">ABC transporter periplasmic binding protein yphF</fullName>
    </recommendedName>
</protein>
<accession>A0ABU6NK23</accession>
<dbReference type="EMBL" id="JAROAS010000006">
    <property type="protein sequence ID" value="MED4127082.1"/>
    <property type="molecule type" value="Genomic_DNA"/>
</dbReference>
<comment type="caution">
    <text evidence="2">The sequence shown here is derived from an EMBL/GenBank/DDBJ whole genome shotgun (WGS) entry which is preliminary data.</text>
</comment>
<evidence type="ECO:0000313" key="2">
    <source>
        <dbReference type="EMBL" id="MED4127082.1"/>
    </source>
</evidence>
<evidence type="ECO:0000256" key="1">
    <source>
        <dbReference type="SAM" id="SignalP"/>
    </source>
</evidence>
<feature type="signal peptide" evidence="1">
    <location>
        <begin position="1"/>
        <end position="22"/>
    </location>
</feature>
<dbReference type="RefSeq" id="WP_144559075.1">
    <property type="nucleotide sequence ID" value="NZ_CP042163.1"/>
</dbReference>